<dbReference type="GO" id="GO:0030170">
    <property type="term" value="F:pyridoxal phosphate binding"/>
    <property type="evidence" value="ECO:0007669"/>
    <property type="project" value="TreeGrafter"/>
</dbReference>
<keyword evidence="6" id="KW-0808">Transferase</keyword>
<evidence type="ECO:0000256" key="2">
    <source>
        <dbReference type="ARBA" id="ARBA00037999"/>
    </source>
</evidence>
<organism evidence="6 7">
    <name type="scientific">Pengzhenrongella sicca</name>
    <dbReference type="NCBI Taxonomy" id="2819238"/>
    <lineage>
        <taxon>Bacteria</taxon>
        <taxon>Bacillati</taxon>
        <taxon>Actinomycetota</taxon>
        <taxon>Actinomycetes</taxon>
        <taxon>Micrococcales</taxon>
        <taxon>Pengzhenrongella</taxon>
    </lineage>
</organism>
<dbReference type="Gene3D" id="3.40.640.10">
    <property type="entry name" value="Type I PLP-dependent aspartate aminotransferase-like (Major domain)"/>
    <property type="match status" value="1"/>
</dbReference>
<evidence type="ECO:0000256" key="3">
    <source>
        <dbReference type="PIRSR" id="PIRSR000390-1"/>
    </source>
</evidence>
<dbReference type="KEGG" id="psic:J4E96_02170"/>
<dbReference type="EMBL" id="CP071868">
    <property type="protein sequence ID" value="QTE29862.1"/>
    <property type="molecule type" value="Genomic_DNA"/>
</dbReference>
<dbReference type="Pfam" id="PF01041">
    <property type="entry name" value="DegT_DnrJ_EryC1"/>
    <property type="match status" value="1"/>
</dbReference>
<dbReference type="CDD" id="cd00616">
    <property type="entry name" value="AHBA_syn"/>
    <property type="match status" value="1"/>
</dbReference>
<evidence type="ECO:0000256" key="5">
    <source>
        <dbReference type="RuleBase" id="RU004508"/>
    </source>
</evidence>
<keyword evidence="1 4" id="KW-0663">Pyridoxal phosphate</keyword>
<dbReference type="InterPro" id="IPR015422">
    <property type="entry name" value="PyrdxlP-dep_Trfase_small"/>
</dbReference>
<dbReference type="PIRSF" id="PIRSF000390">
    <property type="entry name" value="PLP_StrS"/>
    <property type="match status" value="1"/>
</dbReference>
<dbReference type="PANTHER" id="PTHR30244:SF36">
    <property type="entry name" value="3-OXO-GLUCOSE-6-PHOSPHATE:GLUTAMATE AMINOTRANSFERASE"/>
    <property type="match status" value="1"/>
</dbReference>
<dbReference type="InterPro" id="IPR015424">
    <property type="entry name" value="PyrdxlP-dep_Trfase"/>
</dbReference>
<comment type="similarity">
    <text evidence="2 5">Belongs to the DegT/DnrJ/EryC1 family.</text>
</comment>
<dbReference type="PANTHER" id="PTHR30244">
    <property type="entry name" value="TRANSAMINASE"/>
    <property type="match status" value="1"/>
</dbReference>
<keyword evidence="7" id="KW-1185">Reference proteome</keyword>
<accession>A0A8A4ZD40</accession>
<feature type="active site" description="Proton acceptor" evidence="3">
    <location>
        <position position="193"/>
    </location>
</feature>
<dbReference type="GO" id="GO:0008483">
    <property type="term" value="F:transaminase activity"/>
    <property type="evidence" value="ECO:0007669"/>
    <property type="project" value="UniProtKB-KW"/>
</dbReference>
<evidence type="ECO:0000256" key="1">
    <source>
        <dbReference type="ARBA" id="ARBA00022898"/>
    </source>
</evidence>
<evidence type="ECO:0000256" key="4">
    <source>
        <dbReference type="PIRSR" id="PIRSR000390-2"/>
    </source>
</evidence>
<proteinExistence type="inferred from homology"/>
<dbReference type="GO" id="GO:0000271">
    <property type="term" value="P:polysaccharide biosynthetic process"/>
    <property type="evidence" value="ECO:0007669"/>
    <property type="project" value="TreeGrafter"/>
</dbReference>
<dbReference type="AlphaFoldDB" id="A0A8A4ZD40"/>
<dbReference type="Gene3D" id="3.90.1150.10">
    <property type="entry name" value="Aspartate Aminotransferase, domain 1"/>
    <property type="match status" value="1"/>
</dbReference>
<evidence type="ECO:0000313" key="6">
    <source>
        <dbReference type="EMBL" id="QTE29862.1"/>
    </source>
</evidence>
<dbReference type="SUPFAM" id="SSF53383">
    <property type="entry name" value="PLP-dependent transferases"/>
    <property type="match status" value="1"/>
</dbReference>
<dbReference type="Proteomes" id="UP000663937">
    <property type="component" value="Chromosome"/>
</dbReference>
<feature type="modified residue" description="N6-(pyridoxal phosphate)lysine" evidence="4">
    <location>
        <position position="193"/>
    </location>
</feature>
<dbReference type="InterPro" id="IPR000653">
    <property type="entry name" value="DegT/StrS_aminotransferase"/>
</dbReference>
<sequence>MSDSDEVAWVPFNDLSRSIAGSRAELVASFAAVLDSGWLVQGPQHDAFERELAAYVGVTHALGVACGTDALELALRAVMPAGKKTVVTAANCGAYTLTAARRAGFGVRFGDIDPVTLCLDPEAVTEAIDDSVGVVVVTHLYGRAADVKALRLVCDPRGIAVVEDCAQALGATGQDGRVGALATAAAVSFYPTKNLGALGDGGAVLTSSDAVAVAVRELRQYGWRGKYTIATDGGRNSRLDEVQAAILRNRLPGLDAANARRRAIISAYAARSSARVRVLDASGQGHVGHLAVVLCEDRDLLRAHLAALRIRTDIHFPVPDHRQPAFAREFAAVDLPVTEWAAERILSVPNFPELTTTEVERVCAALESF</sequence>
<keyword evidence="6" id="KW-0032">Aminotransferase</keyword>
<evidence type="ECO:0000313" key="7">
    <source>
        <dbReference type="Proteomes" id="UP000663937"/>
    </source>
</evidence>
<dbReference type="RefSeq" id="WP_227424170.1">
    <property type="nucleotide sequence ID" value="NZ_CP071868.1"/>
</dbReference>
<reference evidence="6" key="1">
    <citation type="submission" date="2021-03" db="EMBL/GenBank/DDBJ databases">
        <title>Pengzhenrongella sicca gen. nov., sp. nov., a new member of suborder Micrococcineae isolated from High-Arctic tundra soil.</title>
        <authorList>
            <person name="Peng F."/>
        </authorList>
    </citation>
    <scope>NUCLEOTIDE SEQUENCE</scope>
    <source>
        <strain evidence="6">LRZ-2</strain>
    </source>
</reference>
<gene>
    <name evidence="6" type="ORF">J4E96_02170</name>
</gene>
<dbReference type="InterPro" id="IPR015421">
    <property type="entry name" value="PyrdxlP-dep_Trfase_major"/>
</dbReference>
<name>A0A8A4ZD40_9MICO</name>
<protein>
    <submittedName>
        <fullName evidence="6">DegT/DnrJ/EryC1/StrS family aminotransferase</fullName>
    </submittedName>
</protein>